<feature type="transmembrane region" description="Helical" evidence="2">
    <location>
        <begin position="14"/>
        <end position="32"/>
    </location>
</feature>
<name>A0A1F8CTZ4_9BACT</name>
<evidence type="ECO:0000313" key="4">
    <source>
        <dbReference type="Proteomes" id="UP000178999"/>
    </source>
</evidence>
<evidence type="ECO:0000256" key="2">
    <source>
        <dbReference type="SAM" id="Phobius"/>
    </source>
</evidence>
<dbReference type="Proteomes" id="UP000178999">
    <property type="component" value="Unassembled WGS sequence"/>
</dbReference>
<proteinExistence type="predicted"/>
<dbReference type="SUPFAM" id="SSF63817">
    <property type="entry name" value="Sortase"/>
    <property type="match status" value="1"/>
</dbReference>
<evidence type="ECO:0008006" key="5">
    <source>
        <dbReference type="Google" id="ProtNLM"/>
    </source>
</evidence>
<evidence type="ECO:0000313" key="3">
    <source>
        <dbReference type="EMBL" id="OGM79208.1"/>
    </source>
</evidence>
<dbReference type="InterPro" id="IPR023365">
    <property type="entry name" value="Sortase_dom-sf"/>
</dbReference>
<dbReference type="EMBL" id="MGHY01000018">
    <property type="protein sequence ID" value="OGM79208.1"/>
    <property type="molecule type" value="Genomic_DNA"/>
</dbReference>
<dbReference type="NCBIfam" id="TIGR01076">
    <property type="entry name" value="sortase_fam"/>
    <property type="match status" value="1"/>
</dbReference>
<gene>
    <name evidence="3" type="ORF">A2382_00280</name>
</gene>
<evidence type="ECO:0000256" key="1">
    <source>
        <dbReference type="ARBA" id="ARBA00022801"/>
    </source>
</evidence>
<dbReference type="Gene3D" id="2.40.260.10">
    <property type="entry name" value="Sortase"/>
    <property type="match status" value="1"/>
</dbReference>
<sequence length="208" mass="23337">MKISGSVYIDFGKILLFLSGMIMLFLFGPLLIKEVKYLLIPKGISWEVSDNGTFEQKQDERSVVLVKDSEFGLVIPEININASIISNVDSTRPNVYQKALTKGVAHGLGSSFPGEDGNVFLFSHSSLNLADAFYYNSVFYLLYKLTLGDLIYVYYKGVKYTYVVGSKEVVLASETDYLKKGDREVLTLMTCWPPGTNFKRLIIRANPI</sequence>
<organism evidence="3 4">
    <name type="scientific">Candidatus Woesebacteria bacterium RIFOXYB1_FULL_38_16</name>
    <dbReference type="NCBI Taxonomy" id="1802538"/>
    <lineage>
        <taxon>Bacteria</taxon>
        <taxon>Candidatus Woeseibacteriota</taxon>
    </lineage>
</organism>
<protein>
    <recommendedName>
        <fullName evidence="5">Sortase</fullName>
    </recommendedName>
</protein>
<comment type="caution">
    <text evidence="3">The sequence shown here is derived from an EMBL/GenBank/DDBJ whole genome shotgun (WGS) entry which is preliminary data.</text>
</comment>
<dbReference type="InterPro" id="IPR005754">
    <property type="entry name" value="Sortase"/>
</dbReference>
<keyword evidence="1" id="KW-0378">Hydrolase</keyword>
<keyword evidence="2" id="KW-1133">Transmembrane helix</keyword>
<dbReference type="Pfam" id="PF04203">
    <property type="entry name" value="Sortase"/>
    <property type="match status" value="1"/>
</dbReference>
<keyword evidence="2" id="KW-0812">Transmembrane</keyword>
<accession>A0A1F8CTZ4</accession>
<dbReference type="STRING" id="1802538.A2382_00280"/>
<keyword evidence="2" id="KW-0472">Membrane</keyword>
<reference evidence="3 4" key="1">
    <citation type="journal article" date="2016" name="Nat. Commun.">
        <title>Thousands of microbial genomes shed light on interconnected biogeochemical processes in an aquifer system.</title>
        <authorList>
            <person name="Anantharaman K."/>
            <person name="Brown C.T."/>
            <person name="Hug L.A."/>
            <person name="Sharon I."/>
            <person name="Castelle C.J."/>
            <person name="Probst A.J."/>
            <person name="Thomas B.C."/>
            <person name="Singh A."/>
            <person name="Wilkins M.J."/>
            <person name="Karaoz U."/>
            <person name="Brodie E.L."/>
            <person name="Williams K.H."/>
            <person name="Hubbard S.S."/>
            <person name="Banfield J.F."/>
        </authorList>
    </citation>
    <scope>NUCLEOTIDE SEQUENCE [LARGE SCALE GENOMIC DNA]</scope>
</reference>
<dbReference type="AlphaFoldDB" id="A0A1F8CTZ4"/>
<dbReference type="GO" id="GO:0016787">
    <property type="term" value="F:hydrolase activity"/>
    <property type="evidence" value="ECO:0007669"/>
    <property type="project" value="UniProtKB-KW"/>
</dbReference>